<organism evidence="1 2">
    <name type="scientific">Halochromatium glycolicum</name>
    <dbReference type="NCBI Taxonomy" id="85075"/>
    <lineage>
        <taxon>Bacteria</taxon>
        <taxon>Pseudomonadati</taxon>
        <taxon>Pseudomonadota</taxon>
        <taxon>Gammaproteobacteria</taxon>
        <taxon>Chromatiales</taxon>
        <taxon>Chromatiaceae</taxon>
        <taxon>Halochromatium</taxon>
    </lineage>
</organism>
<evidence type="ECO:0000313" key="2">
    <source>
        <dbReference type="Proteomes" id="UP001296776"/>
    </source>
</evidence>
<dbReference type="Proteomes" id="UP001296776">
    <property type="component" value="Unassembled WGS sequence"/>
</dbReference>
<sequence>MTISSGYDRLLAHLGTTVTVSEFADAPRRAGLCALRHDVDHDLDAALDMAHREWRAGLRASYYLLPTAAYWSDDPRFSEKVRQLTDYGHEVGLHVNCFAQWAAGELDDPGAALRNRLKRLRATGVPVRSISAHGDKRCYRHDISNYWGFTELRPSNPFAEENRRTAEGPYDPTGERRLRYPAGHTLVRADGARLPLWSLSMRAHGLDSHAWHTPFDRYFTDTGGDWTRSASPLDATRGSQRWQVLVHPEYWQADKRLYFVLAPARSGSKWLSEVVAAGTTADATHEYVLNQDFHAGEAQAKATAAFRALQDDPDQIRARLGQAWESWQAAQRDWVEVNVYLPSVVHELRTFFPEAVLIHLRRSPEKIVRSLMNRDWYDTPEDTNHPALTSTNPPQDQFGRVCAYVGETDRRLREACDAALDLETLTLNDESRVAGLEAIGLAYHPRLGADVANRVSNAGTADEFPSWTGWTGSQRRAFRKWVAGQTVSPGPLIGAAMAVHARLRHLLPSGRGTGAGEAKDLLRWSASAAQPPPIATVHCAAAPEPGTGTFTLKRTQADAHGIAILGGSNWAKTVRNDKGGRPESGWPIRPGMYLRGHLQAQMETGDALVVHGITYGPDGRAVSRRRLGVLSGREGRLDFAFAPRPDGRRVDVALYMPRDQAAGTARLTEAVLQVLPQPKRER</sequence>
<name>A0AAJ0XC58_9GAMM</name>
<dbReference type="RefSeq" id="WP_200348353.1">
    <property type="nucleotide sequence ID" value="NZ_NRSJ01000054.1"/>
</dbReference>
<reference evidence="1" key="1">
    <citation type="submission" date="2017-08" db="EMBL/GenBank/DDBJ databases">
        <authorList>
            <person name="Imhoff J.F."/>
            <person name="Rahn T."/>
            <person name="Kuenzel S."/>
            <person name="Neulinger S.C."/>
        </authorList>
    </citation>
    <scope>NUCLEOTIDE SEQUENCE</scope>
    <source>
        <strain evidence="1">DSM 11080</strain>
    </source>
</reference>
<gene>
    <name evidence="1" type="ORF">CKO40_20645</name>
</gene>
<keyword evidence="2" id="KW-1185">Reference proteome</keyword>
<accession>A0AAJ0XC58</accession>
<dbReference type="AlphaFoldDB" id="A0AAJ0XC58"/>
<comment type="caution">
    <text evidence="1">The sequence shown here is derived from an EMBL/GenBank/DDBJ whole genome shotgun (WGS) entry which is preliminary data.</text>
</comment>
<proteinExistence type="predicted"/>
<dbReference type="EMBL" id="NRSJ01000054">
    <property type="protein sequence ID" value="MBK1706880.1"/>
    <property type="molecule type" value="Genomic_DNA"/>
</dbReference>
<dbReference type="Gene3D" id="3.40.50.300">
    <property type="entry name" value="P-loop containing nucleotide triphosphate hydrolases"/>
    <property type="match status" value="1"/>
</dbReference>
<dbReference type="SUPFAM" id="SSF52540">
    <property type="entry name" value="P-loop containing nucleoside triphosphate hydrolases"/>
    <property type="match status" value="1"/>
</dbReference>
<dbReference type="InterPro" id="IPR027417">
    <property type="entry name" value="P-loop_NTPase"/>
</dbReference>
<protein>
    <submittedName>
        <fullName evidence="1">Uncharacterized protein</fullName>
    </submittedName>
</protein>
<reference evidence="1" key="2">
    <citation type="journal article" date="2020" name="Microorganisms">
        <title>Osmotic Adaptation and Compatible Solute Biosynthesis of Phototrophic Bacteria as Revealed from Genome Analyses.</title>
        <authorList>
            <person name="Imhoff J.F."/>
            <person name="Rahn T."/>
            <person name="Kunzel S."/>
            <person name="Keller A."/>
            <person name="Neulinger S.C."/>
        </authorList>
    </citation>
    <scope>NUCLEOTIDE SEQUENCE</scope>
    <source>
        <strain evidence="1">DSM 11080</strain>
    </source>
</reference>
<evidence type="ECO:0000313" key="1">
    <source>
        <dbReference type="EMBL" id="MBK1706880.1"/>
    </source>
</evidence>